<evidence type="ECO:0000313" key="2">
    <source>
        <dbReference type="Proteomes" id="UP001064048"/>
    </source>
</evidence>
<sequence>MAEIKLLLKEGLARIGAEHFRTMGMKKLDGIMDVASDAGIQPFLSRLGKSVRSRIAGETRTKPPDWFLDKFSAQTFTDPKEPLYKAKRSKLLLVSLAILYNVVFVIGRAVFWELDDITRTWFVLDYLCDAIFIIDTVVHGI</sequence>
<comment type="caution">
    <text evidence="1">The sequence shown here is derived from an EMBL/GenBank/DDBJ whole genome shotgun (WGS) entry which is preliminary data.</text>
</comment>
<reference evidence="1 2" key="1">
    <citation type="journal article" date="2022" name="Genome Biol. Evol.">
        <title>The Spruce Budworm Genome: Reconstructing the Evolutionary History of Antifreeze Proteins.</title>
        <authorList>
            <person name="Beliveau C."/>
            <person name="Gagne P."/>
            <person name="Picq S."/>
            <person name="Vernygora O."/>
            <person name="Keeling C.I."/>
            <person name="Pinkney K."/>
            <person name="Doucet D."/>
            <person name="Wen F."/>
            <person name="Johnston J.S."/>
            <person name="Maaroufi H."/>
            <person name="Boyle B."/>
            <person name="Laroche J."/>
            <person name="Dewar K."/>
            <person name="Juretic N."/>
            <person name="Blackburn G."/>
            <person name="Nisole A."/>
            <person name="Brunet B."/>
            <person name="Brandao M."/>
            <person name="Lumley L."/>
            <person name="Duan J."/>
            <person name="Quan G."/>
            <person name="Lucarotti C.J."/>
            <person name="Roe A.D."/>
            <person name="Sperling F.A.H."/>
            <person name="Levesque R.C."/>
            <person name="Cusson M."/>
        </authorList>
    </citation>
    <scope>NUCLEOTIDE SEQUENCE [LARGE SCALE GENOMIC DNA]</scope>
    <source>
        <strain evidence="1">Glfc:IPQL:Cfum</strain>
    </source>
</reference>
<name>A0ACC0K3U0_CHOFU</name>
<evidence type="ECO:0000313" key="1">
    <source>
        <dbReference type="EMBL" id="KAI8431040.1"/>
    </source>
</evidence>
<keyword evidence="2" id="KW-1185">Reference proteome</keyword>
<accession>A0ACC0K3U0</accession>
<proteinExistence type="predicted"/>
<gene>
    <name evidence="1" type="ORF">MSG28_001110</name>
</gene>
<protein>
    <submittedName>
        <fullName evidence="1">Uncharacterized protein</fullName>
    </submittedName>
</protein>
<dbReference type="Proteomes" id="UP001064048">
    <property type="component" value="Chromosome Z"/>
</dbReference>
<organism evidence="1 2">
    <name type="scientific">Choristoneura fumiferana</name>
    <name type="common">Spruce budworm moth</name>
    <name type="synonym">Archips fumiferana</name>
    <dbReference type="NCBI Taxonomy" id="7141"/>
    <lineage>
        <taxon>Eukaryota</taxon>
        <taxon>Metazoa</taxon>
        <taxon>Ecdysozoa</taxon>
        <taxon>Arthropoda</taxon>
        <taxon>Hexapoda</taxon>
        <taxon>Insecta</taxon>
        <taxon>Pterygota</taxon>
        <taxon>Neoptera</taxon>
        <taxon>Endopterygota</taxon>
        <taxon>Lepidoptera</taxon>
        <taxon>Glossata</taxon>
        <taxon>Ditrysia</taxon>
        <taxon>Tortricoidea</taxon>
        <taxon>Tortricidae</taxon>
        <taxon>Tortricinae</taxon>
        <taxon>Choristoneura</taxon>
    </lineage>
</organism>
<dbReference type="EMBL" id="CM046131">
    <property type="protein sequence ID" value="KAI8431040.1"/>
    <property type="molecule type" value="Genomic_DNA"/>
</dbReference>